<dbReference type="InterPro" id="IPR011109">
    <property type="entry name" value="DNA_bind_recombinase_dom"/>
</dbReference>
<dbReference type="InterPro" id="IPR036162">
    <property type="entry name" value="Resolvase-like_N_sf"/>
</dbReference>
<reference evidence="9" key="1">
    <citation type="submission" date="2017-04" db="EMBL/GenBank/DDBJ databases">
        <authorList>
            <person name="Varghese N."/>
            <person name="Submissions S."/>
        </authorList>
    </citation>
    <scope>NUCLEOTIDE SEQUENCE [LARGE SCALE GENOMIC DNA]</scope>
    <source>
        <strain evidence="9">UI2</strain>
    </source>
</reference>
<dbReference type="GO" id="GO:0003677">
    <property type="term" value="F:DNA binding"/>
    <property type="evidence" value="ECO:0007669"/>
    <property type="project" value="UniProtKB-KW"/>
</dbReference>
<dbReference type="GO" id="GO:0000150">
    <property type="term" value="F:DNA strand exchange activity"/>
    <property type="evidence" value="ECO:0007669"/>
    <property type="project" value="InterPro"/>
</dbReference>
<dbReference type="Pfam" id="PF13408">
    <property type="entry name" value="Zn_ribbon_recom"/>
    <property type="match status" value="1"/>
</dbReference>
<proteinExistence type="predicted"/>
<dbReference type="GeneID" id="303001668"/>
<dbReference type="InterPro" id="IPR006119">
    <property type="entry name" value="Resolv_N"/>
</dbReference>
<keyword evidence="9" id="KW-1185">Reference proteome</keyword>
<keyword evidence="3" id="KW-0233">DNA recombination</keyword>
<evidence type="ECO:0000313" key="9">
    <source>
        <dbReference type="Proteomes" id="UP000194469"/>
    </source>
</evidence>
<dbReference type="PROSITE" id="PS51736">
    <property type="entry name" value="RECOMBINASES_3"/>
    <property type="match status" value="1"/>
</dbReference>
<keyword evidence="2" id="KW-0238">DNA-binding</keyword>
<dbReference type="PANTHER" id="PTHR30461">
    <property type="entry name" value="DNA-INVERTASE FROM LAMBDOID PROPHAGE"/>
    <property type="match status" value="1"/>
</dbReference>
<dbReference type="Proteomes" id="UP000194469">
    <property type="component" value="Unassembled WGS sequence"/>
</dbReference>
<feature type="domain" description="Resolvase/invertase-type recombinase catalytic" evidence="6">
    <location>
        <begin position="9"/>
        <end position="161"/>
    </location>
</feature>
<gene>
    <name evidence="8" type="ORF">SAMN06295984_2017</name>
</gene>
<dbReference type="InterPro" id="IPR038109">
    <property type="entry name" value="DNA_bind_recomb_sf"/>
</dbReference>
<evidence type="ECO:0000313" key="8">
    <source>
        <dbReference type="EMBL" id="SMQ76578.1"/>
    </source>
</evidence>
<feature type="active site" description="O-(5'-phospho-DNA)-serine intermediate" evidence="4 5">
    <location>
        <position position="17"/>
    </location>
</feature>
<dbReference type="EMBL" id="FXWL01000002">
    <property type="protein sequence ID" value="SMQ76578.1"/>
    <property type="molecule type" value="Genomic_DNA"/>
</dbReference>
<dbReference type="PROSITE" id="PS00397">
    <property type="entry name" value="RECOMBINASES_1"/>
    <property type="match status" value="1"/>
</dbReference>
<dbReference type="InterPro" id="IPR050639">
    <property type="entry name" value="SSR_resolvase"/>
</dbReference>
<keyword evidence="1" id="KW-0229">DNA integration</keyword>
<organism evidence="8 9">
    <name type="scientific">Sphingopyxis terrae subsp. ummariensis</name>
    <dbReference type="NCBI Taxonomy" id="429001"/>
    <lineage>
        <taxon>Bacteria</taxon>
        <taxon>Pseudomonadati</taxon>
        <taxon>Pseudomonadota</taxon>
        <taxon>Alphaproteobacteria</taxon>
        <taxon>Sphingomonadales</taxon>
        <taxon>Sphingomonadaceae</taxon>
        <taxon>Sphingopyxis</taxon>
    </lineage>
</organism>
<evidence type="ECO:0000259" key="7">
    <source>
        <dbReference type="PROSITE" id="PS51737"/>
    </source>
</evidence>
<protein>
    <submittedName>
        <fullName evidence="8">Site-specific DNA recombinase</fullName>
    </submittedName>
</protein>
<dbReference type="GO" id="GO:0015074">
    <property type="term" value="P:DNA integration"/>
    <property type="evidence" value="ECO:0007669"/>
    <property type="project" value="UniProtKB-KW"/>
</dbReference>
<evidence type="ECO:0000256" key="4">
    <source>
        <dbReference type="PIRSR" id="PIRSR606118-50"/>
    </source>
</evidence>
<dbReference type="SUPFAM" id="SSF53041">
    <property type="entry name" value="Resolvase-like"/>
    <property type="match status" value="1"/>
</dbReference>
<dbReference type="InterPro" id="IPR006118">
    <property type="entry name" value="Recombinase_CS"/>
</dbReference>
<dbReference type="CDD" id="cd00338">
    <property type="entry name" value="Ser_Recombinase"/>
    <property type="match status" value="1"/>
</dbReference>
<dbReference type="Pfam" id="PF07508">
    <property type="entry name" value="Recombinase"/>
    <property type="match status" value="1"/>
</dbReference>
<dbReference type="RefSeq" id="WP_086457039.1">
    <property type="nucleotide sequence ID" value="NZ_FXWL01000002.1"/>
</dbReference>
<evidence type="ECO:0000256" key="3">
    <source>
        <dbReference type="ARBA" id="ARBA00023172"/>
    </source>
</evidence>
<dbReference type="PROSITE" id="PS51737">
    <property type="entry name" value="RECOMBINASE_DNA_BIND"/>
    <property type="match status" value="1"/>
</dbReference>
<dbReference type="Pfam" id="PF00239">
    <property type="entry name" value="Resolvase"/>
    <property type="match status" value="1"/>
</dbReference>
<dbReference type="SMART" id="SM00857">
    <property type="entry name" value="Resolvase"/>
    <property type="match status" value="1"/>
</dbReference>
<feature type="domain" description="Recombinase" evidence="7">
    <location>
        <begin position="165"/>
        <end position="295"/>
    </location>
</feature>
<dbReference type="Gene3D" id="3.90.1750.20">
    <property type="entry name" value="Putative Large Serine Recombinase, Chain B, Domain 2"/>
    <property type="match status" value="1"/>
</dbReference>
<accession>A0A1Y6FNP4</accession>
<sequence>MLYSDGPTRVAFYLRVSTARQAQYDVSLPDQQRECEIYCILRKYEIAEIFIEQGASATNDRRPEFRRMIAAATQSPRPFEVIAVHSFSRFFRDHFELEYYVRKLERNGVKLVSVTQEIGDDPMHVMMRQVITLFDEYQSKENSKHVSRALRENARQGFWCGSTPPFGYRVVEVERRGDQIKKKLVIDDRCEHFVRLVYRLALSGPDGRKPFGLKRIANYLHERGHRTPSGALWATGQLHRMLTRRTYIGEHPYAQRAKDGSLNPRSEVVVVAVPAIISPEDFEAVQSLLRSRRFNIQPNTLGPSPMLKGFIYCSECGARLGVKNAERGRYRYYTCSRRGRYGPAGCSGVSMRLEALEGKIKNYLTKRLLVPERLVKLFRPITDSQRRIFEDAQMELHSLQQVELRSGERLKAVYDANENGRVKLGEATIAHQLEELTEIHARHRAVADDARRKLKRLAKTVVPPQIIERATGEARTSIKLGTPALKRMLRTSFERIEVSSRQIRLIGSKPRLLQAVIQAGHEDDTDDADWQSMRANDEDRYVMSIRLE</sequence>
<evidence type="ECO:0000259" key="6">
    <source>
        <dbReference type="PROSITE" id="PS51736"/>
    </source>
</evidence>
<dbReference type="Gene3D" id="3.40.50.1390">
    <property type="entry name" value="Resolvase, N-terminal catalytic domain"/>
    <property type="match status" value="1"/>
</dbReference>
<name>A0A1Y6FNP4_9SPHN</name>
<dbReference type="InterPro" id="IPR025827">
    <property type="entry name" value="Zn_ribbon_recom_dom"/>
</dbReference>
<dbReference type="PANTHER" id="PTHR30461:SF23">
    <property type="entry name" value="DNA RECOMBINASE-RELATED"/>
    <property type="match status" value="1"/>
</dbReference>
<evidence type="ECO:0000256" key="1">
    <source>
        <dbReference type="ARBA" id="ARBA00022908"/>
    </source>
</evidence>
<evidence type="ECO:0000256" key="2">
    <source>
        <dbReference type="ARBA" id="ARBA00023125"/>
    </source>
</evidence>
<dbReference type="AlphaFoldDB" id="A0A1Y6FNP4"/>
<evidence type="ECO:0000256" key="5">
    <source>
        <dbReference type="PROSITE-ProRule" id="PRU10137"/>
    </source>
</evidence>